<keyword evidence="1" id="KW-0227">DNA damage</keyword>
<evidence type="ECO:0000256" key="2">
    <source>
        <dbReference type="ARBA" id="ARBA00023204"/>
    </source>
</evidence>
<comment type="caution">
    <text evidence="6">The sequence shown here is derived from an EMBL/GenBank/DDBJ whole genome shotgun (WGS) entry which is preliminary data.</text>
</comment>
<keyword evidence="2" id="KW-0234">DNA repair</keyword>
<feature type="region of interest" description="Disordered" evidence="4">
    <location>
        <begin position="98"/>
        <end position="121"/>
    </location>
</feature>
<proteinExistence type="predicted"/>
<dbReference type="Pfam" id="PF00627">
    <property type="entry name" value="UBA"/>
    <property type="match status" value="1"/>
</dbReference>
<evidence type="ECO:0000313" key="7">
    <source>
        <dbReference type="Proteomes" id="UP001165060"/>
    </source>
</evidence>
<dbReference type="EMBL" id="BRYB01002336">
    <property type="protein sequence ID" value="GMI43281.1"/>
    <property type="molecule type" value="Genomic_DNA"/>
</dbReference>
<dbReference type="Gene3D" id="3.40.50.12650">
    <property type="match status" value="1"/>
</dbReference>
<feature type="non-terminal residue" evidence="6">
    <location>
        <position position="1"/>
    </location>
</feature>
<reference evidence="6 7" key="1">
    <citation type="journal article" date="2023" name="Commun. Biol.">
        <title>Genome analysis of Parmales, the sister group of diatoms, reveals the evolutionary specialization of diatoms from phago-mixotrophs to photoautotrophs.</title>
        <authorList>
            <person name="Ban H."/>
            <person name="Sato S."/>
            <person name="Yoshikawa S."/>
            <person name="Yamada K."/>
            <person name="Nakamura Y."/>
            <person name="Ichinomiya M."/>
            <person name="Sato N."/>
            <person name="Blanc-Mathieu R."/>
            <person name="Endo H."/>
            <person name="Kuwata A."/>
            <person name="Ogata H."/>
        </authorList>
    </citation>
    <scope>NUCLEOTIDE SEQUENCE [LARGE SCALE GENOMIC DNA]</scope>
</reference>
<feature type="domain" description="UBA" evidence="5">
    <location>
        <begin position="182"/>
        <end position="222"/>
    </location>
</feature>
<dbReference type="InterPro" id="IPR011084">
    <property type="entry name" value="DRMBL"/>
</dbReference>
<keyword evidence="3" id="KW-0539">Nucleus</keyword>
<dbReference type="PANTHER" id="PTHR12948">
    <property type="entry name" value="NEDD8 ULTIMATE BUSTER-1 BS4 PROTEIN"/>
    <property type="match status" value="1"/>
</dbReference>
<feature type="compositionally biased region" description="Basic and acidic residues" evidence="4">
    <location>
        <begin position="205"/>
        <end position="214"/>
    </location>
</feature>
<dbReference type="SUPFAM" id="SSF46934">
    <property type="entry name" value="UBA-like"/>
    <property type="match status" value="2"/>
</dbReference>
<dbReference type="CDD" id="cd14270">
    <property type="entry name" value="UBA"/>
    <property type="match status" value="1"/>
</dbReference>
<evidence type="ECO:0000259" key="5">
    <source>
        <dbReference type="PROSITE" id="PS50030"/>
    </source>
</evidence>
<sequence>HQVSTNVVPRRMKKTAPGVLAQAEDPADTIEVTVVLCAYSEHSTHGELCEFVKFLRPAKVTPTVFGSEGSREKIVRAFAGYCDRREAKKEAFANLFGGGQAPKKAKAKTPPKEEPAAKEGPAAAGELAGMGFERGAAAAALERAKGDVGAAIQLLTAPPPPPAAPAPKPAPLPAPKSTPPPPPPGTDLETLVSMGFDRGVAERALKRSRGDVNRAAEYCMEPAPPKEEGGGDKKKKKTGIADFFSKK</sequence>
<gene>
    <name evidence="6" type="ORF">TeGR_g10505</name>
</gene>
<evidence type="ECO:0000313" key="6">
    <source>
        <dbReference type="EMBL" id="GMI43281.1"/>
    </source>
</evidence>
<dbReference type="PROSITE" id="PS50030">
    <property type="entry name" value="UBA"/>
    <property type="match status" value="2"/>
</dbReference>
<organism evidence="6 7">
    <name type="scientific">Tetraparma gracilis</name>
    <dbReference type="NCBI Taxonomy" id="2962635"/>
    <lineage>
        <taxon>Eukaryota</taxon>
        <taxon>Sar</taxon>
        <taxon>Stramenopiles</taxon>
        <taxon>Ochrophyta</taxon>
        <taxon>Bolidophyceae</taxon>
        <taxon>Parmales</taxon>
        <taxon>Triparmaceae</taxon>
        <taxon>Tetraparma</taxon>
    </lineage>
</organism>
<dbReference type="InterPro" id="IPR036866">
    <property type="entry name" value="RibonucZ/Hydroxyglut_hydro"/>
</dbReference>
<keyword evidence="7" id="KW-1185">Reference proteome</keyword>
<evidence type="ECO:0000256" key="1">
    <source>
        <dbReference type="ARBA" id="ARBA00022763"/>
    </source>
</evidence>
<dbReference type="InterPro" id="IPR009060">
    <property type="entry name" value="UBA-like_sf"/>
</dbReference>
<dbReference type="InterPro" id="IPR039749">
    <property type="entry name" value="NUB1"/>
</dbReference>
<protein>
    <recommendedName>
        <fullName evidence="5">UBA domain-containing protein</fullName>
    </recommendedName>
</protein>
<name>A0ABQ6N800_9STRA</name>
<dbReference type="Gene3D" id="1.10.8.10">
    <property type="entry name" value="DNA helicase RuvA subunit, C-terminal domain"/>
    <property type="match status" value="2"/>
</dbReference>
<feature type="region of interest" description="Disordered" evidence="4">
    <location>
        <begin position="154"/>
        <end position="189"/>
    </location>
</feature>
<dbReference type="Proteomes" id="UP001165060">
    <property type="component" value="Unassembled WGS sequence"/>
</dbReference>
<evidence type="ECO:0000256" key="4">
    <source>
        <dbReference type="SAM" id="MobiDB-lite"/>
    </source>
</evidence>
<dbReference type="Pfam" id="PF07522">
    <property type="entry name" value="DRMBL"/>
    <property type="match status" value="1"/>
</dbReference>
<accession>A0ABQ6N800</accession>
<dbReference type="SMART" id="SM00165">
    <property type="entry name" value="UBA"/>
    <property type="match status" value="2"/>
</dbReference>
<dbReference type="InterPro" id="IPR015940">
    <property type="entry name" value="UBA"/>
</dbReference>
<feature type="compositionally biased region" description="Pro residues" evidence="4">
    <location>
        <begin position="157"/>
        <end position="185"/>
    </location>
</feature>
<dbReference type="Gene3D" id="3.60.15.10">
    <property type="entry name" value="Ribonuclease Z/Hydroxyacylglutathione hydrolase-like"/>
    <property type="match status" value="1"/>
</dbReference>
<feature type="domain" description="UBA" evidence="5">
    <location>
        <begin position="110"/>
        <end position="158"/>
    </location>
</feature>
<feature type="region of interest" description="Disordered" evidence="4">
    <location>
        <begin position="205"/>
        <end position="247"/>
    </location>
</feature>
<dbReference type="PANTHER" id="PTHR12948:SF3">
    <property type="entry name" value="NEDD8 ULTIMATE BUSTER 1"/>
    <property type="match status" value="1"/>
</dbReference>
<evidence type="ECO:0000256" key="3">
    <source>
        <dbReference type="ARBA" id="ARBA00023242"/>
    </source>
</evidence>